<keyword evidence="1" id="KW-0812">Transmembrane</keyword>
<keyword evidence="3" id="KW-1185">Reference proteome</keyword>
<name>A0A852RK30_9ACTN</name>
<reference evidence="2 3" key="1">
    <citation type="submission" date="2020-07" db="EMBL/GenBank/DDBJ databases">
        <title>Sequencing the genomes of 1000 actinobacteria strains.</title>
        <authorList>
            <person name="Klenk H.-P."/>
        </authorList>
    </citation>
    <scope>NUCLEOTIDE SEQUENCE [LARGE SCALE GENOMIC DNA]</scope>
    <source>
        <strain evidence="2 3">DSM 19082</strain>
    </source>
</reference>
<dbReference type="AlphaFoldDB" id="A0A852RK30"/>
<gene>
    <name evidence="2" type="ORF">BJ958_002515</name>
</gene>
<keyword evidence="1" id="KW-0472">Membrane</keyword>
<keyword evidence="1" id="KW-1133">Transmembrane helix</keyword>
<dbReference type="RefSeq" id="WP_179727150.1">
    <property type="nucleotide sequence ID" value="NZ_BAABEF010000001.1"/>
</dbReference>
<proteinExistence type="predicted"/>
<dbReference type="EMBL" id="JACCBF010000001">
    <property type="protein sequence ID" value="NYD30969.1"/>
    <property type="molecule type" value="Genomic_DNA"/>
</dbReference>
<evidence type="ECO:0000313" key="3">
    <source>
        <dbReference type="Proteomes" id="UP000582231"/>
    </source>
</evidence>
<organism evidence="2 3">
    <name type="scientific">Nocardioides kongjuensis</name>
    <dbReference type="NCBI Taxonomy" id="349522"/>
    <lineage>
        <taxon>Bacteria</taxon>
        <taxon>Bacillati</taxon>
        <taxon>Actinomycetota</taxon>
        <taxon>Actinomycetes</taxon>
        <taxon>Propionibacteriales</taxon>
        <taxon>Nocardioidaceae</taxon>
        <taxon>Nocardioides</taxon>
    </lineage>
</organism>
<evidence type="ECO:0000313" key="2">
    <source>
        <dbReference type="EMBL" id="NYD30969.1"/>
    </source>
</evidence>
<sequence length="147" mass="15660">MLPDAPASTPIFAPVFTVPILTGLQGAVLFVLKKEVQAVYDLLDQQIKALQELDFPDKGAVPAGSYGQGHESWVIATEHKRAHGVIVDSLVEMRSDLGAFQSAILAAQAVIGETDEQAEADLQKALARTQGLDLGVNTDNDDDGVTY</sequence>
<protein>
    <submittedName>
        <fullName evidence="2">Uncharacterized protein</fullName>
    </submittedName>
</protein>
<dbReference type="Proteomes" id="UP000582231">
    <property type="component" value="Unassembled WGS sequence"/>
</dbReference>
<accession>A0A852RK30</accession>
<evidence type="ECO:0000256" key="1">
    <source>
        <dbReference type="SAM" id="Phobius"/>
    </source>
</evidence>
<feature type="transmembrane region" description="Helical" evidence="1">
    <location>
        <begin position="12"/>
        <end position="32"/>
    </location>
</feature>
<comment type="caution">
    <text evidence="2">The sequence shown here is derived from an EMBL/GenBank/DDBJ whole genome shotgun (WGS) entry which is preliminary data.</text>
</comment>